<gene>
    <name evidence="1" type="ORF">HID58_025773</name>
</gene>
<evidence type="ECO:0000313" key="2">
    <source>
        <dbReference type="Proteomes" id="UP000824890"/>
    </source>
</evidence>
<comment type="caution">
    <text evidence="1">The sequence shown here is derived from an EMBL/GenBank/DDBJ whole genome shotgun (WGS) entry which is preliminary data.</text>
</comment>
<dbReference type="EMBL" id="JAGKQM010000007">
    <property type="protein sequence ID" value="KAH0918113.1"/>
    <property type="molecule type" value="Genomic_DNA"/>
</dbReference>
<organism evidence="1 2">
    <name type="scientific">Brassica napus</name>
    <name type="common">Rape</name>
    <dbReference type="NCBI Taxonomy" id="3708"/>
    <lineage>
        <taxon>Eukaryota</taxon>
        <taxon>Viridiplantae</taxon>
        <taxon>Streptophyta</taxon>
        <taxon>Embryophyta</taxon>
        <taxon>Tracheophyta</taxon>
        <taxon>Spermatophyta</taxon>
        <taxon>Magnoliopsida</taxon>
        <taxon>eudicotyledons</taxon>
        <taxon>Gunneridae</taxon>
        <taxon>Pentapetalae</taxon>
        <taxon>rosids</taxon>
        <taxon>malvids</taxon>
        <taxon>Brassicales</taxon>
        <taxon>Brassicaceae</taxon>
        <taxon>Brassiceae</taxon>
        <taxon>Brassica</taxon>
    </lineage>
</organism>
<proteinExistence type="predicted"/>
<keyword evidence="2" id="KW-1185">Reference proteome</keyword>
<evidence type="ECO:0000313" key="1">
    <source>
        <dbReference type="EMBL" id="KAH0918113.1"/>
    </source>
</evidence>
<reference evidence="1 2" key="1">
    <citation type="submission" date="2021-05" db="EMBL/GenBank/DDBJ databases">
        <title>Genome Assembly of Synthetic Allotetraploid Brassica napus Reveals Homoeologous Exchanges between Subgenomes.</title>
        <authorList>
            <person name="Davis J.T."/>
        </authorList>
    </citation>
    <scope>NUCLEOTIDE SEQUENCE [LARGE SCALE GENOMIC DNA]</scope>
    <source>
        <strain evidence="2">cv. Da-Ae</strain>
        <tissue evidence="1">Seedling</tissue>
    </source>
</reference>
<sequence>MVTTTATSEAGEGAVMALITMLPPIKTVKRARVNYDDTREERSRPVDSGLSHKNALERCIEHSRLWQANSDQLIAPNCNVSCKKKDFSSYMFCYGFGLLREKLKMMITGSNYFTITSEMVVQAEVATANYGSFHLAGDNCDPRSGGQIEIISYSMCHVDPTRTRELIEGVEEPEVVMLVETVTRGRGRSGGGNGHSFKSLFITKTLTSLLRLT</sequence>
<name>A0ABQ8CNH0_BRANA</name>
<protein>
    <submittedName>
        <fullName evidence="1">Uncharacterized protein</fullName>
    </submittedName>
</protein>
<dbReference type="PANTHER" id="PTHR37736:SF1">
    <property type="entry name" value="GLYCINE-RICH PROTEIN"/>
    <property type="match status" value="1"/>
</dbReference>
<dbReference type="Proteomes" id="UP000824890">
    <property type="component" value="Unassembled WGS sequence"/>
</dbReference>
<dbReference type="PANTHER" id="PTHR37736">
    <property type="entry name" value="GLYCINE-RICH PROTEIN"/>
    <property type="match status" value="1"/>
</dbReference>
<accession>A0ABQ8CNH0</accession>